<name>A0AAD7ET26_9AGAR</name>
<evidence type="ECO:0000313" key="3">
    <source>
        <dbReference type="EMBL" id="KAJ7349239.1"/>
    </source>
</evidence>
<dbReference type="Proteomes" id="UP001218218">
    <property type="component" value="Unassembled WGS sequence"/>
</dbReference>
<feature type="region of interest" description="Disordered" evidence="1">
    <location>
        <begin position="203"/>
        <end position="268"/>
    </location>
</feature>
<protein>
    <submittedName>
        <fullName evidence="3">Uncharacterized protein</fullName>
    </submittedName>
</protein>
<dbReference type="EMBL" id="JARIHO010000016">
    <property type="protein sequence ID" value="KAJ7349239.1"/>
    <property type="molecule type" value="Genomic_DNA"/>
</dbReference>
<keyword evidence="2" id="KW-0732">Signal</keyword>
<feature type="chain" id="PRO_5042200056" evidence="2">
    <location>
        <begin position="17"/>
        <end position="510"/>
    </location>
</feature>
<proteinExistence type="predicted"/>
<dbReference type="AlphaFoldDB" id="A0AAD7ET26"/>
<keyword evidence="4" id="KW-1185">Reference proteome</keyword>
<evidence type="ECO:0000313" key="4">
    <source>
        <dbReference type="Proteomes" id="UP001218218"/>
    </source>
</evidence>
<sequence>MLALLHALGHVALVLGYQTPSESPQTILQTSGLDVTAPFIFNSLSGLLTQWPNTVHGTGHSIAPGILHPFTLLYHARQDSQLPPPSPEWLAWDPEMSYAIMVSRGGQSHLTTYRTTRPAKIIYLDGMSAAWGSGWLDSQHMFIYGMSKNGSKDISMWDDYGRADKLCEWAKSRDVEGFVRMNAGFEIIWCDFESPSLQLVSHLNITPPGTPERPSSWPRFPGRNLIPMELETETLDDPPDRPPRRGPGGGDPPRRGPGRGGGGPWQPPISDLALTGNLEWVRAASHRAFAPQPHLTLFYSDMVTFYHPSLTSLVRDRFGQPMRSHRLVNISSDDAQKVVSEVDSVLVRRAAGELGTNFDWSTAARSIVEYWGDRISHMHTYLLNASDPSVNTTASLLAIRTLAYTPINPFMQPGITPNASGWDLFFSLPTAFLPNGFVPNTNVTALERCTSQATGFLSQMQMTPQERLLRTSVESVLARLCNDVRQISVSSMLTYPPPVPPVWCHLCTEF</sequence>
<comment type="caution">
    <text evidence="3">The sequence shown here is derived from an EMBL/GenBank/DDBJ whole genome shotgun (WGS) entry which is preliminary data.</text>
</comment>
<dbReference type="PANTHER" id="PTHR35204:SF1">
    <property type="entry name" value="ENTEROTOXIN"/>
    <property type="match status" value="1"/>
</dbReference>
<evidence type="ECO:0000256" key="2">
    <source>
        <dbReference type="SAM" id="SignalP"/>
    </source>
</evidence>
<gene>
    <name evidence="3" type="ORF">DFH08DRAFT_864900</name>
</gene>
<feature type="signal peptide" evidence="2">
    <location>
        <begin position="1"/>
        <end position="16"/>
    </location>
</feature>
<dbReference type="PANTHER" id="PTHR35204">
    <property type="entry name" value="YALI0A21131P"/>
    <property type="match status" value="1"/>
</dbReference>
<organism evidence="3 4">
    <name type="scientific">Mycena albidolilacea</name>
    <dbReference type="NCBI Taxonomy" id="1033008"/>
    <lineage>
        <taxon>Eukaryota</taxon>
        <taxon>Fungi</taxon>
        <taxon>Dikarya</taxon>
        <taxon>Basidiomycota</taxon>
        <taxon>Agaricomycotina</taxon>
        <taxon>Agaricomycetes</taxon>
        <taxon>Agaricomycetidae</taxon>
        <taxon>Agaricales</taxon>
        <taxon>Marasmiineae</taxon>
        <taxon>Mycenaceae</taxon>
        <taxon>Mycena</taxon>
    </lineage>
</organism>
<reference evidence="3" key="1">
    <citation type="submission" date="2023-03" db="EMBL/GenBank/DDBJ databases">
        <title>Massive genome expansion in bonnet fungi (Mycena s.s.) driven by repeated elements and novel gene families across ecological guilds.</title>
        <authorList>
            <consortium name="Lawrence Berkeley National Laboratory"/>
            <person name="Harder C.B."/>
            <person name="Miyauchi S."/>
            <person name="Viragh M."/>
            <person name="Kuo A."/>
            <person name="Thoen E."/>
            <person name="Andreopoulos B."/>
            <person name="Lu D."/>
            <person name="Skrede I."/>
            <person name="Drula E."/>
            <person name="Henrissat B."/>
            <person name="Morin E."/>
            <person name="Kohler A."/>
            <person name="Barry K."/>
            <person name="LaButti K."/>
            <person name="Morin E."/>
            <person name="Salamov A."/>
            <person name="Lipzen A."/>
            <person name="Mereny Z."/>
            <person name="Hegedus B."/>
            <person name="Baldrian P."/>
            <person name="Stursova M."/>
            <person name="Weitz H."/>
            <person name="Taylor A."/>
            <person name="Grigoriev I.V."/>
            <person name="Nagy L.G."/>
            <person name="Martin F."/>
            <person name="Kauserud H."/>
        </authorList>
    </citation>
    <scope>NUCLEOTIDE SEQUENCE</scope>
    <source>
        <strain evidence="3">CBHHK002</strain>
    </source>
</reference>
<evidence type="ECO:0000256" key="1">
    <source>
        <dbReference type="SAM" id="MobiDB-lite"/>
    </source>
</evidence>
<dbReference type="InterPro" id="IPR038921">
    <property type="entry name" value="YOR389W-like"/>
</dbReference>
<accession>A0AAD7ET26</accession>